<dbReference type="RefSeq" id="WP_378211719.1">
    <property type="nucleotide sequence ID" value="NZ_JBHLZP010000556.1"/>
</dbReference>
<accession>A0ABV5YUB2</accession>
<keyword evidence="2" id="KW-1133">Transmembrane helix</keyword>
<sequence>MITDPRTNAAHGHRWVLWLFMFAGVVIHSCLCPPNVHGGVLSATTRACVSSASGTPPPAEPSRGETPDTDSVADAGRPCAPAPR</sequence>
<evidence type="ECO:0000313" key="3">
    <source>
        <dbReference type="EMBL" id="MFB9838676.1"/>
    </source>
</evidence>
<gene>
    <name evidence="3" type="ORF">ACFFNX_41665</name>
</gene>
<evidence type="ECO:0008006" key="5">
    <source>
        <dbReference type="Google" id="ProtNLM"/>
    </source>
</evidence>
<dbReference type="Proteomes" id="UP001589627">
    <property type="component" value="Unassembled WGS sequence"/>
</dbReference>
<organism evidence="3 4">
    <name type="scientific">Actinoallomurus acaciae</name>
    <dbReference type="NCBI Taxonomy" id="502577"/>
    <lineage>
        <taxon>Bacteria</taxon>
        <taxon>Bacillati</taxon>
        <taxon>Actinomycetota</taxon>
        <taxon>Actinomycetes</taxon>
        <taxon>Streptosporangiales</taxon>
        <taxon>Thermomonosporaceae</taxon>
        <taxon>Actinoallomurus</taxon>
    </lineage>
</organism>
<name>A0ABV5YUB2_9ACTN</name>
<comment type="caution">
    <text evidence="3">The sequence shown here is derived from an EMBL/GenBank/DDBJ whole genome shotgun (WGS) entry which is preliminary data.</text>
</comment>
<keyword evidence="2" id="KW-0812">Transmembrane</keyword>
<reference evidence="3 4" key="1">
    <citation type="submission" date="2024-09" db="EMBL/GenBank/DDBJ databases">
        <authorList>
            <person name="Sun Q."/>
            <person name="Mori K."/>
        </authorList>
    </citation>
    <scope>NUCLEOTIDE SEQUENCE [LARGE SCALE GENOMIC DNA]</scope>
    <source>
        <strain evidence="3 4">TBRC 0563</strain>
    </source>
</reference>
<evidence type="ECO:0000313" key="4">
    <source>
        <dbReference type="Proteomes" id="UP001589627"/>
    </source>
</evidence>
<feature type="transmembrane region" description="Helical" evidence="2">
    <location>
        <begin position="15"/>
        <end position="36"/>
    </location>
</feature>
<feature type="non-terminal residue" evidence="3">
    <location>
        <position position="84"/>
    </location>
</feature>
<feature type="region of interest" description="Disordered" evidence="1">
    <location>
        <begin position="49"/>
        <end position="84"/>
    </location>
</feature>
<evidence type="ECO:0000256" key="2">
    <source>
        <dbReference type="SAM" id="Phobius"/>
    </source>
</evidence>
<protein>
    <recommendedName>
        <fullName evidence="5">Secreted protein</fullName>
    </recommendedName>
</protein>
<proteinExistence type="predicted"/>
<evidence type="ECO:0000256" key="1">
    <source>
        <dbReference type="SAM" id="MobiDB-lite"/>
    </source>
</evidence>
<keyword evidence="2" id="KW-0472">Membrane</keyword>
<dbReference type="EMBL" id="JBHLZP010000556">
    <property type="protein sequence ID" value="MFB9838676.1"/>
    <property type="molecule type" value="Genomic_DNA"/>
</dbReference>
<keyword evidence="4" id="KW-1185">Reference proteome</keyword>